<comment type="caution">
    <text evidence="4">The sequence shown here is derived from an EMBL/GenBank/DDBJ whole genome shotgun (WGS) entry which is preliminary data.</text>
</comment>
<accession>A0A843UNH5</accession>
<dbReference type="OrthoDB" id="5857104at2759"/>
<dbReference type="EMBL" id="NMUH01000690">
    <property type="protein sequence ID" value="MQL83340.1"/>
    <property type="molecule type" value="Genomic_DNA"/>
</dbReference>
<gene>
    <name evidence="4" type="ORF">Taro_015831</name>
</gene>
<dbReference type="PROSITE" id="PS51194">
    <property type="entry name" value="HELICASE_CTER"/>
    <property type="match status" value="1"/>
</dbReference>
<name>A0A843UNH5_COLES</name>
<organism evidence="4 5">
    <name type="scientific">Colocasia esculenta</name>
    <name type="common">Wild taro</name>
    <name type="synonym">Arum esculentum</name>
    <dbReference type="NCBI Taxonomy" id="4460"/>
    <lineage>
        <taxon>Eukaryota</taxon>
        <taxon>Viridiplantae</taxon>
        <taxon>Streptophyta</taxon>
        <taxon>Embryophyta</taxon>
        <taxon>Tracheophyta</taxon>
        <taxon>Spermatophyta</taxon>
        <taxon>Magnoliopsida</taxon>
        <taxon>Liliopsida</taxon>
        <taxon>Araceae</taxon>
        <taxon>Aroideae</taxon>
        <taxon>Colocasieae</taxon>
        <taxon>Colocasia</taxon>
    </lineage>
</organism>
<dbReference type="CDD" id="cd18793">
    <property type="entry name" value="SF2_C_SNF"/>
    <property type="match status" value="1"/>
</dbReference>
<dbReference type="Proteomes" id="UP000652761">
    <property type="component" value="Unassembled WGS sequence"/>
</dbReference>
<feature type="region of interest" description="Disordered" evidence="2">
    <location>
        <begin position="94"/>
        <end position="118"/>
    </location>
</feature>
<keyword evidence="5" id="KW-1185">Reference proteome</keyword>
<evidence type="ECO:0000256" key="1">
    <source>
        <dbReference type="ARBA" id="ARBA00022801"/>
    </source>
</evidence>
<dbReference type="Pfam" id="PF00176">
    <property type="entry name" value="SNF2-rel_dom"/>
    <property type="match status" value="1"/>
</dbReference>
<evidence type="ECO:0000313" key="5">
    <source>
        <dbReference type="Proteomes" id="UP000652761"/>
    </source>
</evidence>
<dbReference type="GO" id="GO:0016787">
    <property type="term" value="F:hydrolase activity"/>
    <property type="evidence" value="ECO:0007669"/>
    <property type="project" value="UniProtKB-KW"/>
</dbReference>
<dbReference type="InterPro" id="IPR027417">
    <property type="entry name" value="P-loop_NTPase"/>
</dbReference>
<evidence type="ECO:0000259" key="3">
    <source>
        <dbReference type="PROSITE" id="PS51194"/>
    </source>
</evidence>
<dbReference type="Pfam" id="PF00271">
    <property type="entry name" value="Helicase_C"/>
    <property type="match status" value="1"/>
</dbReference>
<dbReference type="InterPro" id="IPR000330">
    <property type="entry name" value="SNF2_N"/>
</dbReference>
<dbReference type="InterPro" id="IPR049730">
    <property type="entry name" value="SNF2/RAD54-like_C"/>
</dbReference>
<keyword evidence="1" id="KW-0378">Hydrolase</keyword>
<dbReference type="GO" id="GO:0005524">
    <property type="term" value="F:ATP binding"/>
    <property type="evidence" value="ECO:0007669"/>
    <property type="project" value="InterPro"/>
</dbReference>
<protein>
    <recommendedName>
        <fullName evidence="3">Helicase C-terminal domain-containing protein</fullName>
    </recommendedName>
</protein>
<evidence type="ECO:0000256" key="2">
    <source>
        <dbReference type="SAM" id="MobiDB-lite"/>
    </source>
</evidence>
<dbReference type="Gene3D" id="3.40.50.300">
    <property type="entry name" value="P-loop containing nucleotide triphosphate hydrolases"/>
    <property type="match status" value="2"/>
</dbReference>
<sequence length="491" mass="55675">MAAVDEQSSANLENDLQGKELKQCLTLRIRRRIFLHRKEEYDGRGKELTASADVDLGNDFEEALAVKESEILHHCGGSAEEHVGQGRSCSEKLCSGKMRGRSKPSSQGRVERRECDGTSPWEATIGDGKFDLSGKYSSDAQQEECEEKRRLEMLSKLHSILRPFLLRRMKEDVEQLLPRKKEIILYASLTEHQKSLQNHLLNKTLESYLEEKADNVVWRKGLRGKLNNLAIQLRKNCNHPDLLESVYDGSHFYPPIDKLVEQCGKFHLLDRLLKLLLAQKHKGLEVCRIDGSVGLNERRRQIDAFNDLNSNVRIFLLSTRAGGLGINLTAADTCILYDSDWNPQMDLQAMDRCHRIGQTRPVHVYRLATANSIEGRMLKRAFAKLKLEHVVIGKGHFEQERRKLDTIEDSELLALLRDEEDEEDKLVQRDIIDEDLLRVLDRSDLIVVGDDHGGKKHDMIEEVTSLPLKGPGWEVVLPAKAGGGLLSAVNS</sequence>
<reference evidence="4" key="1">
    <citation type="submission" date="2017-07" db="EMBL/GenBank/DDBJ databases">
        <title>Taro Niue Genome Assembly and Annotation.</title>
        <authorList>
            <person name="Atibalentja N."/>
            <person name="Keating K."/>
            <person name="Fields C.J."/>
        </authorList>
    </citation>
    <scope>NUCLEOTIDE SEQUENCE</scope>
    <source>
        <strain evidence="4">Niue_2</strain>
        <tissue evidence="4">Leaf</tissue>
    </source>
</reference>
<dbReference type="SMART" id="SM00490">
    <property type="entry name" value="HELICc"/>
    <property type="match status" value="1"/>
</dbReference>
<dbReference type="PANTHER" id="PTHR10799">
    <property type="entry name" value="SNF2/RAD54 HELICASE FAMILY"/>
    <property type="match status" value="1"/>
</dbReference>
<dbReference type="InterPro" id="IPR001650">
    <property type="entry name" value="Helicase_C-like"/>
</dbReference>
<evidence type="ECO:0000313" key="4">
    <source>
        <dbReference type="EMBL" id="MQL83340.1"/>
    </source>
</evidence>
<dbReference type="SUPFAM" id="SSF52540">
    <property type="entry name" value="P-loop containing nucleoside triphosphate hydrolases"/>
    <property type="match status" value="1"/>
</dbReference>
<dbReference type="AlphaFoldDB" id="A0A843UNH5"/>
<proteinExistence type="predicted"/>
<feature type="domain" description="Helicase C-terminal" evidence="3">
    <location>
        <begin position="248"/>
        <end position="405"/>
    </location>
</feature>